<dbReference type="Proteomes" id="UP000294947">
    <property type="component" value="Unassembled WGS sequence"/>
</dbReference>
<feature type="transmembrane region" description="Helical" evidence="7">
    <location>
        <begin position="179"/>
        <end position="198"/>
    </location>
</feature>
<keyword evidence="5 7" id="KW-0472">Membrane</keyword>
<keyword evidence="4 7" id="KW-1133">Transmembrane helix</keyword>
<proteinExistence type="predicted"/>
<feature type="transmembrane region" description="Helical" evidence="7">
    <location>
        <begin position="145"/>
        <end position="167"/>
    </location>
</feature>
<dbReference type="PANTHER" id="PTHR42718:SF9">
    <property type="entry name" value="MAJOR FACILITATOR SUPERFAMILY MULTIDRUG TRANSPORTER MFSC"/>
    <property type="match status" value="1"/>
</dbReference>
<sequence>MGPIVLPKRHPRLKCAQSRRWLGVIPEKENSSMSQHPMADTSATSAAPLKTKVATVVGFLLFVEFSSGFLQGYYGPLFGEMIPHWGITDANITWFVTVQTLAAGVSVPVLAKLGDIYGHRRILRISVIAVAIGAALVALSPSFEIALVGRVLCGPLAVWLPLEIGIAHSRLVGDTSRRAIGMLVACLTLGAVVGSLAAGQAGHISNLTVVLLLPVIMLVLRDHVHRRPARHARAAPAPPHHDRDLSRRRLTSRPNPCPTRRRTRCHAQRGSHRCPRTTAATASSAARSGTAPGRASSTTPNSLSTTAESNTPVRDEPISSGIPPPRSTSMVRTCCPGSSTRTCISAFLTKKRRRRCSHGSLLT</sequence>
<keyword evidence="3 7" id="KW-0812">Transmembrane</keyword>
<dbReference type="PANTHER" id="PTHR42718">
    <property type="entry name" value="MAJOR FACILITATOR SUPERFAMILY MULTIDRUG TRANSPORTER MFSC"/>
    <property type="match status" value="1"/>
</dbReference>
<feature type="compositionally biased region" description="Polar residues" evidence="6">
    <location>
        <begin position="298"/>
        <end position="312"/>
    </location>
</feature>
<dbReference type="SUPFAM" id="SSF103473">
    <property type="entry name" value="MFS general substrate transporter"/>
    <property type="match status" value="1"/>
</dbReference>
<dbReference type="Gene3D" id="1.20.1250.20">
    <property type="entry name" value="MFS general substrate transporter like domains"/>
    <property type="match status" value="1"/>
</dbReference>
<dbReference type="InterPro" id="IPR011701">
    <property type="entry name" value="MFS"/>
</dbReference>
<feature type="compositionally biased region" description="Basic residues" evidence="6">
    <location>
        <begin position="259"/>
        <end position="275"/>
    </location>
</feature>
<keyword evidence="2" id="KW-0813">Transport</keyword>
<feature type="transmembrane region" description="Helical" evidence="7">
    <location>
        <begin position="122"/>
        <end position="139"/>
    </location>
</feature>
<dbReference type="GO" id="GO:0022857">
    <property type="term" value="F:transmembrane transporter activity"/>
    <property type="evidence" value="ECO:0007669"/>
    <property type="project" value="InterPro"/>
</dbReference>
<evidence type="ECO:0000256" key="1">
    <source>
        <dbReference type="ARBA" id="ARBA00004141"/>
    </source>
</evidence>
<evidence type="ECO:0000256" key="5">
    <source>
        <dbReference type="ARBA" id="ARBA00023136"/>
    </source>
</evidence>
<dbReference type="GO" id="GO:0016020">
    <property type="term" value="C:membrane"/>
    <property type="evidence" value="ECO:0007669"/>
    <property type="project" value="UniProtKB-SubCell"/>
</dbReference>
<evidence type="ECO:0000256" key="7">
    <source>
        <dbReference type="SAM" id="Phobius"/>
    </source>
</evidence>
<feature type="transmembrane region" description="Helical" evidence="7">
    <location>
        <begin position="53"/>
        <end position="72"/>
    </location>
</feature>
<evidence type="ECO:0000256" key="3">
    <source>
        <dbReference type="ARBA" id="ARBA00022692"/>
    </source>
</evidence>
<feature type="transmembrane region" description="Helical" evidence="7">
    <location>
        <begin position="204"/>
        <end position="220"/>
    </location>
</feature>
<accession>A0A4R4YEW8</accession>
<organism evidence="8 9">
    <name type="scientific">Saccharopolyspora elongata</name>
    <dbReference type="NCBI Taxonomy" id="2530387"/>
    <lineage>
        <taxon>Bacteria</taxon>
        <taxon>Bacillati</taxon>
        <taxon>Actinomycetota</taxon>
        <taxon>Actinomycetes</taxon>
        <taxon>Pseudonocardiales</taxon>
        <taxon>Pseudonocardiaceae</taxon>
        <taxon>Saccharopolyspora</taxon>
    </lineage>
</organism>
<reference evidence="8 9" key="1">
    <citation type="submission" date="2019-03" db="EMBL/GenBank/DDBJ databases">
        <title>Draft genome sequences of novel Actinobacteria.</title>
        <authorList>
            <person name="Sahin N."/>
            <person name="Ay H."/>
            <person name="Saygin H."/>
        </authorList>
    </citation>
    <scope>NUCLEOTIDE SEQUENCE [LARGE SCALE GENOMIC DNA]</scope>
    <source>
        <strain evidence="8 9">7K502</strain>
    </source>
</reference>
<dbReference type="OrthoDB" id="3453194at2"/>
<dbReference type="Pfam" id="PF07690">
    <property type="entry name" value="MFS_1"/>
    <property type="match status" value="1"/>
</dbReference>
<dbReference type="InterPro" id="IPR036259">
    <property type="entry name" value="MFS_trans_sf"/>
</dbReference>
<keyword evidence="9" id="KW-1185">Reference proteome</keyword>
<comment type="caution">
    <text evidence="8">The sequence shown here is derived from an EMBL/GenBank/DDBJ whole genome shotgun (WGS) entry which is preliminary data.</text>
</comment>
<evidence type="ECO:0000256" key="2">
    <source>
        <dbReference type="ARBA" id="ARBA00022448"/>
    </source>
</evidence>
<feature type="compositionally biased region" description="Low complexity" evidence="6">
    <location>
        <begin position="276"/>
        <end position="297"/>
    </location>
</feature>
<evidence type="ECO:0000256" key="4">
    <source>
        <dbReference type="ARBA" id="ARBA00022989"/>
    </source>
</evidence>
<comment type="subcellular location">
    <subcellularLocation>
        <location evidence="1">Membrane</location>
        <topology evidence="1">Multi-pass membrane protein</topology>
    </subcellularLocation>
</comment>
<dbReference type="RefSeq" id="WP_132490748.1">
    <property type="nucleotide sequence ID" value="NZ_SMKW01000047.1"/>
</dbReference>
<dbReference type="AlphaFoldDB" id="A0A4R4YEW8"/>
<evidence type="ECO:0000256" key="6">
    <source>
        <dbReference type="SAM" id="MobiDB-lite"/>
    </source>
</evidence>
<protein>
    <submittedName>
        <fullName evidence="8">MFS transporter</fullName>
    </submittedName>
</protein>
<feature type="region of interest" description="Disordered" evidence="6">
    <location>
        <begin position="228"/>
        <end position="333"/>
    </location>
</feature>
<name>A0A4R4YEW8_9PSEU</name>
<evidence type="ECO:0000313" key="9">
    <source>
        <dbReference type="Proteomes" id="UP000294947"/>
    </source>
</evidence>
<feature type="transmembrane region" description="Helical" evidence="7">
    <location>
        <begin position="92"/>
        <end position="110"/>
    </location>
</feature>
<gene>
    <name evidence="8" type="ORF">E1288_29495</name>
</gene>
<dbReference type="EMBL" id="SMKW01000047">
    <property type="protein sequence ID" value="TDD42454.1"/>
    <property type="molecule type" value="Genomic_DNA"/>
</dbReference>
<evidence type="ECO:0000313" key="8">
    <source>
        <dbReference type="EMBL" id="TDD42454.1"/>
    </source>
</evidence>